<evidence type="ECO:0000313" key="2">
    <source>
        <dbReference type="Proteomes" id="UP000275078"/>
    </source>
</evidence>
<sequence length="530" mass="60779">MASTTSSTAAAAIGDNAHSSSIDSTSQSIETFTVSLVRSHGSGSEPKGKFVAKNEPIRRSIDADSFAQQKGKFLPEFTSSHLHWTCRRAIETYMCSESAAGYMLCSFTCSSDKDELTLELASIFGPFIEVCVSHLTIRSNSLGTDDRRWYNFEEGSMSIFKAKLDSRTQDLIAKVSCNKMIHRISKLDCRSRRKLVAFMEKRRTPDDKQLIRYFKQYWYHDGVNDDCGITSRNEIIMLLQPVCPGMVYREVYMLSNRDSEDPLAKYAFDWFDEEDRKVAILGNPLKLKADEAYVTANDEQFTMTREKVATWPDRELRNLVDFIQWRQMVEKEEVVVCNAYYETVRYSEKRRNLTMVEYVPRRKVDALGCLVAELQIFPPSSYCGRGMKKISIKDLEKAKMMRAGEKLRSGPLHLLVTSLTGLDSDRTVREMKYYFGALELCMPGADGQTWSQSHWDKLRTKVEDYLTDQRPLIPLPVWIRTVLKASHCYILKNQSDRRSIERYYLPTYIIEIGKPINDSDSESAQSCANS</sequence>
<accession>A0A3N4HQJ2</accession>
<name>A0A3N4HQJ2_ASCIM</name>
<dbReference type="EMBL" id="ML119751">
    <property type="protein sequence ID" value="RPA76103.1"/>
    <property type="molecule type" value="Genomic_DNA"/>
</dbReference>
<keyword evidence="2" id="KW-1185">Reference proteome</keyword>
<gene>
    <name evidence="1" type="ORF">BJ508DRAFT_417743</name>
</gene>
<proteinExistence type="predicted"/>
<dbReference type="AlphaFoldDB" id="A0A3N4HQJ2"/>
<dbReference type="Proteomes" id="UP000275078">
    <property type="component" value="Unassembled WGS sequence"/>
</dbReference>
<protein>
    <submittedName>
        <fullName evidence="1">Uncharacterized protein</fullName>
    </submittedName>
</protein>
<organism evidence="1 2">
    <name type="scientific">Ascobolus immersus RN42</name>
    <dbReference type="NCBI Taxonomy" id="1160509"/>
    <lineage>
        <taxon>Eukaryota</taxon>
        <taxon>Fungi</taxon>
        <taxon>Dikarya</taxon>
        <taxon>Ascomycota</taxon>
        <taxon>Pezizomycotina</taxon>
        <taxon>Pezizomycetes</taxon>
        <taxon>Pezizales</taxon>
        <taxon>Ascobolaceae</taxon>
        <taxon>Ascobolus</taxon>
    </lineage>
</organism>
<evidence type="ECO:0000313" key="1">
    <source>
        <dbReference type="EMBL" id="RPA76103.1"/>
    </source>
</evidence>
<reference evidence="1 2" key="1">
    <citation type="journal article" date="2018" name="Nat. Ecol. Evol.">
        <title>Pezizomycetes genomes reveal the molecular basis of ectomycorrhizal truffle lifestyle.</title>
        <authorList>
            <person name="Murat C."/>
            <person name="Payen T."/>
            <person name="Noel B."/>
            <person name="Kuo A."/>
            <person name="Morin E."/>
            <person name="Chen J."/>
            <person name="Kohler A."/>
            <person name="Krizsan K."/>
            <person name="Balestrini R."/>
            <person name="Da Silva C."/>
            <person name="Montanini B."/>
            <person name="Hainaut M."/>
            <person name="Levati E."/>
            <person name="Barry K.W."/>
            <person name="Belfiori B."/>
            <person name="Cichocki N."/>
            <person name="Clum A."/>
            <person name="Dockter R.B."/>
            <person name="Fauchery L."/>
            <person name="Guy J."/>
            <person name="Iotti M."/>
            <person name="Le Tacon F."/>
            <person name="Lindquist E.A."/>
            <person name="Lipzen A."/>
            <person name="Malagnac F."/>
            <person name="Mello A."/>
            <person name="Molinier V."/>
            <person name="Miyauchi S."/>
            <person name="Poulain J."/>
            <person name="Riccioni C."/>
            <person name="Rubini A."/>
            <person name="Sitrit Y."/>
            <person name="Splivallo R."/>
            <person name="Traeger S."/>
            <person name="Wang M."/>
            <person name="Zifcakova L."/>
            <person name="Wipf D."/>
            <person name="Zambonelli A."/>
            <person name="Paolocci F."/>
            <person name="Nowrousian M."/>
            <person name="Ottonello S."/>
            <person name="Baldrian P."/>
            <person name="Spatafora J.W."/>
            <person name="Henrissat B."/>
            <person name="Nagy L.G."/>
            <person name="Aury J.M."/>
            <person name="Wincker P."/>
            <person name="Grigoriev I.V."/>
            <person name="Bonfante P."/>
            <person name="Martin F.M."/>
        </authorList>
    </citation>
    <scope>NUCLEOTIDE SEQUENCE [LARGE SCALE GENOMIC DNA]</scope>
    <source>
        <strain evidence="1 2">RN42</strain>
    </source>
</reference>